<sequence length="145" mass="15581">MGLDNNNRVTRLHTSGRVTGEWGEWWCGRITLDSRGTHRMGEVGLPLVMSGGSGSVPGVPPGPSVFSSFVGTAPMYPGSHAPHYAHHPRLHPQLSVLHQFAISDEALSVRVSVAAVRVVAVVRKLNSPLIPCLTPCTARHLSLQH</sequence>
<dbReference type="AlphaFoldDB" id="A0A8J4YCM9"/>
<accession>A0A8J4YCM9</accession>
<organism evidence="1 2">
    <name type="scientific">Chionoecetes opilio</name>
    <name type="common">Atlantic snow crab</name>
    <name type="synonym">Cancer opilio</name>
    <dbReference type="NCBI Taxonomy" id="41210"/>
    <lineage>
        <taxon>Eukaryota</taxon>
        <taxon>Metazoa</taxon>
        <taxon>Ecdysozoa</taxon>
        <taxon>Arthropoda</taxon>
        <taxon>Crustacea</taxon>
        <taxon>Multicrustacea</taxon>
        <taxon>Malacostraca</taxon>
        <taxon>Eumalacostraca</taxon>
        <taxon>Eucarida</taxon>
        <taxon>Decapoda</taxon>
        <taxon>Pleocyemata</taxon>
        <taxon>Brachyura</taxon>
        <taxon>Eubrachyura</taxon>
        <taxon>Majoidea</taxon>
        <taxon>Majidae</taxon>
        <taxon>Chionoecetes</taxon>
    </lineage>
</organism>
<reference evidence="1" key="1">
    <citation type="submission" date="2020-07" db="EMBL/GenBank/DDBJ databases">
        <title>The High-quality genome of the commercially important snow crab, Chionoecetes opilio.</title>
        <authorList>
            <person name="Jeong J.-H."/>
            <person name="Ryu S."/>
        </authorList>
    </citation>
    <scope>NUCLEOTIDE SEQUENCE</scope>
    <source>
        <strain evidence="1">MADBK_172401_WGS</strain>
        <tissue evidence="1">Digestive gland</tissue>
    </source>
</reference>
<proteinExistence type="predicted"/>
<evidence type="ECO:0000313" key="1">
    <source>
        <dbReference type="EMBL" id="KAG0721251.1"/>
    </source>
</evidence>
<protein>
    <submittedName>
        <fullName evidence="1">Uncharacterized protein</fullName>
    </submittedName>
</protein>
<evidence type="ECO:0000313" key="2">
    <source>
        <dbReference type="Proteomes" id="UP000770661"/>
    </source>
</evidence>
<dbReference type="EMBL" id="JACEEZ010011463">
    <property type="protein sequence ID" value="KAG0721251.1"/>
    <property type="molecule type" value="Genomic_DNA"/>
</dbReference>
<comment type="caution">
    <text evidence="1">The sequence shown here is derived from an EMBL/GenBank/DDBJ whole genome shotgun (WGS) entry which is preliminary data.</text>
</comment>
<dbReference type="Proteomes" id="UP000770661">
    <property type="component" value="Unassembled WGS sequence"/>
</dbReference>
<keyword evidence="2" id="KW-1185">Reference proteome</keyword>
<gene>
    <name evidence="1" type="ORF">GWK47_046813</name>
</gene>
<name>A0A8J4YCM9_CHIOP</name>